<feature type="domain" description="Ribosomal RNA small subunit methyltransferase E PUA-like" evidence="14">
    <location>
        <begin position="23"/>
        <end position="64"/>
    </location>
</feature>
<feature type="domain" description="Ribosomal RNA small subunit methyltransferase E methyltransferase" evidence="13">
    <location>
        <begin position="73"/>
        <end position="243"/>
    </location>
</feature>
<evidence type="ECO:0000256" key="11">
    <source>
        <dbReference type="ARBA" id="ARBA00047944"/>
    </source>
</evidence>
<evidence type="ECO:0000259" key="13">
    <source>
        <dbReference type="Pfam" id="PF04452"/>
    </source>
</evidence>
<dbReference type="NCBIfam" id="NF008692">
    <property type="entry name" value="PRK11713.1-5"/>
    <property type="match status" value="1"/>
</dbReference>
<dbReference type="Gene3D" id="3.40.1280.10">
    <property type="match status" value="1"/>
</dbReference>
<dbReference type="NCBIfam" id="TIGR00046">
    <property type="entry name" value="RsmE family RNA methyltransferase"/>
    <property type="match status" value="1"/>
</dbReference>
<dbReference type="Proteomes" id="UP000019243">
    <property type="component" value="Unassembled WGS sequence"/>
</dbReference>
<dbReference type="PANTHER" id="PTHR30027">
    <property type="entry name" value="RIBOSOMAL RNA SMALL SUBUNIT METHYLTRANSFERASE E"/>
    <property type="match status" value="1"/>
</dbReference>
<dbReference type="RefSeq" id="WP_035313508.1">
    <property type="nucleotide sequence ID" value="NZ_AODH01000010.1"/>
</dbReference>
<dbReference type="AlphaFoldDB" id="W7CY17"/>
<dbReference type="InterPro" id="IPR015947">
    <property type="entry name" value="PUA-like_sf"/>
</dbReference>
<dbReference type="InterPro" id="IPR029026">
    <property type="entry name" value="tRNA_m1G_MTases_N"/>
</dbReference>
<evidence type="ECO:0000259" key="14">
    <source>
        <dbReference type="Pfam" id="PF20260"/>
    </source>
</evidence>
<comment type="function">
    <text evidence="10 12">Specifically methylates the N3 position of the uracil ring of uridine 1498 (m3U1498) in 16S rRNA. Acts on the fully assembled 30S ribosomal subunit.</text>
</comment>
<reference evidence="15 16" key="1">
    <citation type="submission" date="2012-12" db="EMBL/GenBank/DDBJ databases">
        <title>Novel taxa of Listeriaceae from agricultural environments in the United States.</title>
        <authorList>
            <person name="den Bakker H.C."/>
            <person name="Allred A."/>
            <person name="Warchocki S."/>
            <person name="Wright E.M."/>
            <person name="Burrell A."/>
            <person name="Nightingale K.K."/>
            <person name="Kephart D."/>
            <person name="Wiedmann M."/>
        </authorList>
    </citation>
    <scope>NUCLEOTIDE SEQUENCE [LARGE SCALE GENOMIC DNA]</scope>
    <source>
        <strain evidence="15 16">FSL F6-1037</strain>
    </source>
</reference>
<dbReference type="InterPro" id="IPR046887">
    <property type="entry name" value="RsmE_PUA-like"/>
</dbReference>
<evidence type="ECO:0000256" key="10">
    <source>
        <dbReference type="ARBA" id="ARBA00025699"/>
    </source>
</evidence>
<evidence type="ECO:0000256" key="5">
    <source>
        <dbReference type="ARBA" id="ARBA00022490"/>
    </source>
</evidence>
<comment type="similarity">
    <text evidence="2 12">Belongs to the RNA methyltransferase RsmE family.</text>
</comment>
<dbReference type="SUPFAM" id="SSF75217">
    <property type="entry name" value="alpha/beta knot"/>
    <property type="match status" value="1"/>
</dbReference>
<dbReference type="GO" id="GO:0070042">
    <property type="term" value="F:rRNA (uridine-N3-)-methyltransferase activity"/>
    <property type="evidence" value="ECO:0007669"/>
    <property type="project" value="TreeGrafter"/>
</dbReference>
<evidence type="ECO:0000313" key="16">
    <source>
        <dbReference type="Proteomes" id="UP000019243"/>
    </source>
</evidence>
<dbReference type="PIRSF" id="PIRSF015601">
    <property type="entry name" value="MTase_slr0722"/>
    <property type="match status" value="1"/>
</dbReference>
<dbReference type="GO" id="GO:0070475">
    <property type="term" value="P:rRNA base methylation"/>
    <property type="evidence" value="ECO:0007669"/>
    <property type="project" value="TreeGrafter"/>
</dbReference>
<dbReference type="CDD" id="cd18084">
    <property type="entry name" value="RsmE-like"/>
    <property type="match status" value="1"/>
</dbReference>
<dbReference type="PATRIC" id="fig|1265861.3.peg.630"/>
<proteinExistence type="inferred from homology"/>
<evidence type="ECO:0000256" key="7">
    <source>
        <dbReference type="ARBA" id="ARBA00022603"/>
    </source>
</evidence>
<dbReference type="EMBL" id="AODH01000010">
    <property type="protein sequence ID" value="EUJ41655.1"/>
    <property type="molecule type" value="Genomic_DNA"/>
</dbReference>
<dbReference type="Pfam" id="PF04452">
    <property type="entry name" value="Methyltrans_RNA"/>
    <property type="match status" value="1"/>
</dbReference>
<dbReference type="OrthoDB" id="9815641at2"/>
<dbReference type="SUPFAM" id="SSF88697">
    <property type="entry name" value="PUA domain-like"/>
    <property type="match status" value="1"/>
</dbReference>
<name>W7CY17_9LIST</name>
<keyword evidence="7 12" id="KW-0489">Methyltransferase</keyword>
<accession>W7CY17</accession>
<keyword evidence="5 12" id="KW-0963">Cytoplasm</keyword>
<gene>
    <name evidence="15" type="ORF">BCAMP_03215</name>
</gene>
<keyword evidence="8 12" id="KW-0808">Transferase</keyword>
<evidence type="ECO:0000256" key="12">
    <source>
        <dbReference type="PIRNR" id="PIRNR015601"/>
    </source>
</evidence>
<keyword evidence="16" id="KW-1185">Reference proteome</keyword>
<sequence>MQRYFIETSTPNEPTIAIGAPHYHHLINVMRHEVGDECIVVFNDRNSFIATLVTITKAEAHLQLKTKLEKTVELPIEVTLACGLPKGDKLELIVQKSTELGAFAIQPYVAERSIVKWDDKKQGKKRQRLQKIAQEAAEQSHRIQVPEIKALLTTKQLAAAATQYTHLFVADEEEAKINENQAYKALLRKIPVGSRLLIIFGPEGGLSRSEVDLFCQNGAITGSFGPRILRTETAPLYAMAAISYEFEL</sequence>
<evidence type="ECO:0000256" key="4">
    <source>
        <dbReference type="ARBA" id="ARBA00013673"/>
    </source>
</evidence>
<dbReference type="InterPro" id="IPR029028">
    <property type="entry name" value="Alpha/beta_knot_MTases"/>
</dbReference>
<organism evidence="15 16">
    <name type="scientific">Brochothrix campestris FSL F6-1037</name>
    <dbReference type="NCBI Taxonomy" id="1265861"/>
    <lineage>
        <taxon>Bacteria</taxon>
        <taxon>Bacillati</taxon>
        <taxon>Bacillota</taxon>
        <taxon>Bacilli</taxon>
        <taxon>Bacillales</taxon>
        <taxon>Listeriaceae</taxon>
        <taxon>Brochothrix</taxon>
    </lineage>
</organism>
<evidence type="ECO:0000256" key="8">
    <source>
        <dbReference type="ARBA" id="ARBA00022679"/>
    </source>
</evidence>
<dbReference type="InterPro" id="IPR046886">
    <property type="entry name" value="RsmE_MTase_dom"/>
</dbReference>
<keyword evidence="9 12" id="KW-0949">S-adenosyl-L-methionine</keyword>
<dbReference type="STRING" id="1265861.BCAMP_03215"/>
<dbReference type="Pfam" id="PF20260">
    <property type="entry name" value="PUA_4"/>
    <property type="match status" value="1"/>
</dbReference>
<dbReference type="GO" id="GO:0005737">
    <property type="term" value="C:cytoplasm"/>
    <property type="evidence" value="ECO:0007669"/>
    <property type="project" value="UniProtKB-SubCell"/>
</dbReference>
<evidence type="ECO:0000313" key="15">
    <source>
        <dbReference type="EMBL" id="EUJ41655.1"/>
    </source>
</evidence>
<dbReference type="EC" id="2.1.1.193" evidence="3 12"/>
<dbReference type="NCBIfam" id="NF008691">
    <property type="entry name" value="PRK11713.1-4"/>
    <property type="match status" value="1"/>
</dbReference>
<evidence type="ECO:0000256" key="3">
    <source>
        <dbReference type="ARBA" id="ARBA00012328"/>
    </source>
</evidence>
<protein>
    <recommendedName>
        <fullName evidence="4 12">Ribosomal RNA small subunit methyltransferase E</fullName>
        <ecNumber evidence="3 12">2.1.1.193</ecNumber>
    </recommendedName>
</protein>
<dbReference type="PANTHER" id="PTHR30027:SF3">
    <property type="entry name" value="16S RRNA (URACIL(1498)-N(3))-METHYLTRANSFERASE"/>
    <property type="match status" value="1"/>
</dbReference>
<evidence type="ECO:0000256" key="6">
    <source>
        <dbReference type="ARBA" id="ARBA00022552"/>
    </source>
</evidence>
<keyword evidence="6 12" id="KW-0698">rRNA processing</keyword>
<dbReference type="InterPro" id="IPR006700">
    <property type="entry name" value="RsmE"/>
</dbReference>
<comment type="caution">
    <text evidence="15">The sequence shown here is derived from an EMBL/GenBank/DDBJ whole genome shotgun (WGS) entry which is preliminary data.</text>
</comment>
<evidence type="ECO:0000256" key="2">
    <source>
        <dbReference type="ARBA" id="ARBA00005528"/>
    </source>
</evidence>
<evidence type="ECO:0000256" key="1">
    <source>
        <dbReference type="ARBA" id="ARBA00004496"/>
    </source>
</evidence>
<comment type="catalytic activity">
    <reaction evidence="11 12">
        <text>uridine(1498) in 16S rRNA + S-adenosyl-L-methionine = N(3)-methyluridine(1498) in 16S rRNA + S-adenosyl-L-homocysteine + H(+)</text>
        <dbReference type="Rhea" id="RHEA:42920"/>
        <dbReference type="Rhea" id="RHEA-COMP:10283"/>
        <dbReference type="Rhea" id="RHEA-COMP:10284"/>
        <dbReference type="ChEBI" id="CHEBI:15378"/>
        <dbReference type="ChEBI" id="CHEBI:57856"/>
        <dbReference type="ChEBI" id="CHEBI:59789"/>
        <dbReference type="ChEBI" id="CHEBI:65315"/>
        <dbReference type="ChEBI" id="CHEBI:74502"/>
        <dbReference type="EC" id="2.1.1.193"/>
    </reaction>
</comment>
<evidence type="ECO:0000256" key="9">
    <source>
        <dbReference type="ARBA" id="ARBA00022691"/>
    </source>
</evidence>
<comment type="subcellular location">
    <subcellularLocation>
        <location evidence="1 12">Cytoplasm</location>
    </subcellularLocation>
</comment>